<organism evidence="1 2">
    <name type="scientific">Bombilactobacillus folatiphilus</name>
    <dbReference type="NCBI Taxonomy" id="2923362"/>
    <lineage>
        <taxon>Bacteria</taxon>
        <taxon>Bacillati</taxon>
        <taxon>Bacillota</taxon>
        <taxon>Bacilli</taxon>
        <taxon>Lactobacillales</taxon>
        <taxon>Lactobacillaceae</taxon>
        <taxon>Bombilactobacillus</taxon>
    </lineage>
</organism>
<protein>
    <submittedName>
        <fullName evidence="1">Uncharacterized protein</fullName>
    </submittedName>
</protein>
<dbReference type="RefSeq" id="WP_249514884.1">
    <property type="nucleotide sequence ID" value="NZ_CP093366.1"/>
</dbReference>
<accession>A0ABY4PAP1</accession>
<gene>
    <name evidence="1" type="ORF">MOO45_02865</name>
</gene>
<evidence type="ECO:0000313" key="1">
    <source>
        <dbReference type="EMBL" id="UQS82606.1"/>
    </source>
</evidence>
<dbReference type="Gene3D" id="3.30.2000.30">
    <property type="match status" value="1"/>
</dbReference>
<name>A0ABY4PAP1_9LACO</name>
<dbReference type="InterPro" id="IPR053745">
    <property type="entry name" value="Viral_Tail_Comp_sf"/>
</dbReference>
<dbReference type="Proteomes" id="UP000831495">
    <property type="component" value="Chromosome"/>
</dbReference>
<sequence length="136" mass="15380">MVQKSPEQDIFDYFYSFSLKNQYKTYDYLPAKENNAPYPFVYVGNVQGVSGGSKTALNGSVVIDIDVWGNQKQRLTVSTMVDRFFHAAIGRIDGLNYVFYGKVQDQSKQIRVDTSVPNTVLVRGMLNLRLQILGVI</sequence>
<evidence type="ECO:0000313" key="2">
    <source>
        <dbReference type="Proteomes" id="UP000831495"/>
    </source>
</evidence>
<dbReference type="EMBL" id="CP093366">
    <property type="protein sequence ID" value="UQS82606.1"/>
    <property type="molecule type" value="Genomic_DNA"/>
</dbReference>
<reference evidence="1" key="1">
    <citation type="journal article" date="2022" name="Int. J. Syst. Evol. Microbiol.">
        <title>Apilactobacillus apisilvae sp. nov., Nicolia spurrieriana gen. nov. sp. nov., Bombilactobacillus folatiphilus sp. nov. and Bombilactobacillus thymidiniphilus sp. nov., four new lactic acid bacterial isolates from stingless bees Tetragonula carbonaria and Austroplebeia australis.</title>
        <authorList>
            <person name="Oliphant S.A."/>
            <person name="Watson-Haigh N.S."/>
            <person name="Sumby K.M."/>
            <person name="Gardner J."/>
            <person name="Groom S."/>
            <person name="Jiranek V."/>
        </authorList>
    </citation>
    <scope>NUCLEOTIDE SEQUENCE</scope>
    <source>
        <strain evidence="1">SG4_D2</strain>
    </source>
</reference>
<keyword evidence="2" id="KW-1185">Reference proteome</keyword>
<proteinExistence type="predicted"/>